<comment type="caution">
    <text evidence="7">The sequence shown here is derived from an EMBL/GenBank/DDBJ whole genome shotgun (WGS) entry which is preliminary data.</text>
</comment>
<organism evidence="7 8">
    <name type="scientific">Marchantia polymorpha subsp. ruderalis</name>
    <dbReference type="NCBI Taxonomy" id="1480154"/>
    <lineage>
        <taxon>Eukaryota</taxon>
        <taxon>Viridiplantae</taxon>
        <taxon>Streptophyta</taxon>
        <taxon>Embryophyta</taxon>
        <taxon>Marchantiophyta</taxon>
        <taxon>Marchantiopsida</taxon>
        <taxon>Marchantiidae</taxon>
        <taxon>Marchantiales</taxon>
        <taxon>Marchantiaceae</taxon>
        <taxon>Marchantia</taxon>
    </lineage>
</organism>
<evidence type="ECO:0000256" key="4">
    <source>
        <dbReference type="SAM" id="MobiDB-lite"/>
    </source>
</evidence>
<dbReference type="Pfam" id="PF08161">
    <property type="entry name" value="RRP12_HEAT"/>
    <property type="match status" value="1"/>
</dbReference>
<evidence type="ECO:0000259" key="6">
    <source>
        <dbReference type="Pfam" id="PF25772"/>
    </source>
</evidence>
<dbReference type="EMBL" id="LVLJ01001899">
    <property type="protein sequence ID" value="OAE27474.1"/>
    <property type="molecule type" value="Genomic_DNA"/>
</dbReference>
<feature type="region of interest" description="Disordered" evidence="4">
    <location>
        <begin position="1019"/>
        <end position="1306"/>
    </location>
</feature>
<keyword evidence="3" id="KW-0539">Nucleus</keyword>
<dbReference type="InterPro" id="IPR012978">
    <property type="entry name" value="HEAT_RRP12"/>
</dbReference>
<dbReference type="InterPro" id="IPR052087">
    <property type="entry name" value="RRP12"/>
</dbReference>
<feature type="compositionally biased region" description="Basic residues" evidence="4">
    <location>
        <begin position="1093"/>
        <end position="1102"/>
    </location>
</feature>
<evidence type="ECO:0000313" key="7">
    <source>
        <dbReference type="EMBL" id="OAE27474.1"/>
    </source>
</evidence>
<dbReference type="InterPro" id="IPR011989">
    <property type="entry name" value="ARM-like"/>
</dbReference>
<proteinExistence type="inferred from homology"/>
<dbReference type="InterPro" id="IPR057860">
    <property type="entry name" value="HEAT_RRP12_N"/>
</dbReference>
<evidence type="ECO:0000256" key="1">
    <source>
        <dbReference type="ARBA" id="ARBA00004123"/>
    </source>
</evidence>
<feature type="compositionally biased region" description="Basic residues" evidence="4">
    <location>
        <begin position="1019"/>
        <end position="1029"/>
    </location>
</feature>
<dbReference type="Gene3D" id="1.25.10.10">
    <property type="entry name" value="Leucine-rich Repeat Variant"/>
    <property type="match status" value="2"/>
</dbReference>
<name>A0A176W351_MARPO</name>
<dbReference type="Pfam" id="PF25772">
    <property type="entry name" value="HEAT_RRP12_N"/>
    <property type="match status" value="1"/>
</dbReference>
<evidence type="ECO:0000256" key="2">
    <source>
        <dbReference type="ARBA" id="ARBA00007690"/>
    </source>
</evidence>
<feature type="compositionally biased region" description="Polar residues" evidence="4">
    <location>
        <begin position="1072"/>
        <end position="1091"/>
    </location>
</feature>
<feature type="compositionally biased region" description="Acidic residues" evidence="4">
    <location>
        <begin position="1107"/>
        <end position="1117"/>
    </location>
</feature>
<dbReference type="InterPro" id="IPR016024">
    <property type="entry name" value="ARM-type_fold"/>
</dbReference>
<dbReference type="Proteomes" id="UP000077202">
    <property type="component" value="Unassembled WGS sequence"/>
</dbReference>
<feature type="compositionally biased region" description="Basic residues" evidence="4">
    <location>
        <begin position="1293"/>
        <end position="1306"/>
    </location>
</feature>
<evidence type="ECO:0000256" key="3">
    <source>
        <dbReference type="ARBA" id="ARBA00023242"/>
    </source>
</evidence>
<gene>
    <name evidence="7" type="ORF">AXG93_3911s1570</name>
</gene>
<reference evidence="7" key="1">
    <citation type="submission" date="2016-03" db="EMBL/GenBank/DDBJ databases">
        <title>Mechanisms controlling the formation of the plant cell surface in tip-growing cells are functionally conserved among land plants.</title>
        <authorList>
            <person name="Honkanen S."/>
            <person name="Jones V.A."/>
            <person name="Morieri G."/>
            <person name="Champion C."/>
            <person name="Hetherington A.J."/>
            <person name="Kelly S."/>
            <person name="Saint-Marcoux D."/>
            <person name="Proust H."/>
            <person name="Prescott H."/>
            <person name="Dolan L."/>
        </authorList>
    </citation>
    <scope>NUCLEOTIDE SEQUENCE [LARGE SCALE GENOMIC DNA]</scope>
    <source>
        <tissue evidence="7">Whole gametophyte</tissue>
    </source>
</reference>
<comment type="similarity">
    <text evidence="2">Belongs to the RRP12 family.</text>
</comment>
<comment type="subcellular location">
    <subcellularLocation>
        <location evidence="1">Nucleus</location>
    </subcellularLocation>
</comment>
<keyword evidence="8" id="KW-1185">Reference proteome</keyword>
<dbReference type="PANTHER" id="PTHR48287:SF1">
    <property type="entry name" value="ARM REPEAT SUPERFAMILY PROTEIN"/>
    <property type="match status" value="1"/>
</dbReference>
<dbReference type="PANTHER" id="PTHR48287">
    <property type="entry name" value="ARM REPEAT SUPERFAMILY PROTEIN"/>
    <property type="match status" value="1"/>
</dbReference>
<accession>A0A176W351</accession>
<feature type="domain" description="RRP12 N-terminal HEAT" evidence="6">
    <location>
        <begin position="5"/>
        <end position="281"/>
    </location>
</feature>
<protein>
    <submittedName>
        <fullName evidence="7">Uncharacterized protein</fullName>
    </submittedName>
</protein>
<feature type="compositionally biased region" description="Acidic residues" evidence="4">
    <location>
        <begin position="1059"/>
        <end position="1071"/>
    </location>
</feature>
<dbReference type="GO" id="GO:0005634">
    <property type="term" value="C:nucleus"/>
    <property type="evidence" value="ECO:0007669"/>
    <property type="project" value="UniProtKB-SubCell"/>
</dbReference>
<feature type="compositionally biased region" description="Basic and acidic residues" evidence="4">
    <location>
        <begin position="1231"/>
        <end position="1241"/>
    </location>
</feature>
<sequence>MEHDGVDDAGGDDVCGEILRQFRRSQAPEHRHLCAISLAIAEILKEQALESSPTACFAAAMSSLERQINTTPRDLAVTTALVTFLARVIDKVPPAVLRSKSDKTLQLLLQVLNADTSVAATVKPGLNCLTTVVKDSDLSNWVSLAKPFHVVLKYCVDQKPKVRKCAHKSVAQMLMAFQRHASFAPASEAVVSSFETTLKAVIGPNLGKTEEKVKVAPGTTGAVEILHMLGAMKLILPAMSGKAIGKVLPVLADLVQLRQRLLTRRILDTMQELCTSRSAEVPVNEYADVLAKLAAYFSAAGKKDVDEVPVATRLIQKGFERLHALDPSACALKLPSVFSSLSGLLAAEQEEIVYGSAECMRNLVLSCVDESLVHQGITRLQQSGELRGPPSAVERMCVTAESLLGYQYSTAWDMALPVVSALFDVLGPASYLLMPGTVKTLGDLQRLPDEDMTCRKQLHKALGAALAAMGPEQFLTLLPLDMDNADLATSRIWLLPILKQYTVGARLGFFADNLLPLASRLRVREQKLIADGKPVAAKNCEACVESIWALLSSVCNYPVDTATDFGRIAKTLGDALNKEAGLRGLICSALQTLILQNRMARGDQLEGKKELKAMEEFNSSESTSVSNARARVADCYTPDAASASLATIAGYSRNFLPLLFNQFLAQPSEKRGDLQATIASIASVSDQQTVKNFFIAIMKKLLQATKDAVKPKDKQDAMQVDTASVDETATSRRCVFMDLALSLIKGLDEEALTMLYETAVPALQDKEGLVQKKAYKIIASICKANEDFLAKKSEEMLEVLVLALESCHASARRHRLDCVQYIIIHYTKFGDQKKDQIIATLISEIILATKEANKKSRNGAYDLLIKIGHAMDDLDSDRTNLMRFFNMILACLAGTTPHMISAAVASLARLIYEFSSDLCHTIPHLLPTALLLLRSKNREIIKSVLGLVKVVIARLPAAELETHLPSMVRGLMLWSDDSKNRFKAKVREIIERIVRRCGMTSVAEVMPAEHMKLLTSIRKKKEQAEKKKRVSTEDDDDAKSSKSRATTARRSAWNHTDVFSDEEDDDSEDELGSTQAPTTTKSASMARTSNTSKSKKLRKSSKRLPEDFMDTGEEPLDLLDVQRTREVLSSVKRKRKGDDDDDEPEFAADGRLIVDENGDKKRKHSRDHDDDGDGDGDDTRSRGGRSAGGATKHGRPVKGGAAQEAGRKRAKKSGSSWAYTGDEYVNHKGKGGGDVKKEGKLDPYAYWPLDPKMLNRRQAKRTAARDGMSSVFKAGSKRKGAGASAKPSLVKRGANKKHHGSKSKHK</sequence>
<dbReference type="SUPFAM" id="SSF48371">
    <property type="entry name" value="ARM repeat"/>
    <property type="match status" value="1"/>
</dbReference>
<evidence type="ECO:0000313" key="8">
    <source>
        <dbReference type="Proteomes" id="UP000077202"/>
    </source>
</evidence>
<evidence type="ECO:0000259" key="5">
    <source>
        <dbReference type="Pfam" id="PF08161"/>
    </source>
</evidence>
<feature type="domain" description="RRP12 HEAT" evidence="5">
    <location>
        <begin position="347"/>
        <end position="663"/>
    </location>
</feature>